<evidence type="ECO:0000313" key="2">
    <source>
        <dbReference type="Proteomes" id="UP000248741"/>
    </source>
</evidence>
<proteinExistence type="predicted"/>
<evidence type="ECO:0000313" key="1">
    <source>
        <dbReference type="EMBL" id="SQG50313.1"/>
    </source>
</evidence>
<protein>
    <submittedName>
        <fullName evidence="1">Uncharacterized protein</fullName>
    </submittedName>
</protein>
<sequence>MKNIDVCNPTFLVPVPLILVKNGRTVVMALCVLQSAIKTKLITGRNFNALGYRRDKLLVSLGYKSWLRGEIKQKRR</sequence>
<reference evidence="1 2" key="1">
    <citation type="submission" date="2018-06" db="EMBL/GenBank/DDBJ databases">
        <authorList>
            <consortium name="Pathogen Informatics"/>
            <person name="Doyle S."/>
        </authorList>
    </citation>
    <scope>NUCLEOTIDE SEQUENCE [LARGE SCALE GENOMIC DNA]</scope>
    <source>
        <strain evidence="1 2">NCTC7908</strain>
    </source>
</reference>
<accession>A0ABD7MRG8</accession>
<dbReference type="EMBL" id="LS483400">
    <property type="protein sequence ID" value="SQG50313.1"/>
    <property type="molecule type" value="Genomic_DNA"/>
</dbReference>
<dbReference type="AlphaFoldDB" id="A0ABD7MRG8"/>
<dbReference type="Proteomes" id="UP000248741">
    <property type="component" value="Chromosome 1"/>
</dbReference>
<gene>
    <name evidence="1" type="ORF">NCTC7908_00483</name>
</gene>
<organism evidence="1 2">
    <name type="scientific">Corynebacterium ulcerans</name>
    <dbReference type="NCBI Taxonomy" id="65058"/>
    <lineage>
        <taxon>Bacteria</taxon>
        <taxon>Bacillati</taxon>
        <taxon>Actinomycetota</taxon>
        <taxon>Actinomycetes</taxon>
        <taxon>Mycobacteriales</taxon>
        <taxon>Corynebacteriaceae</taxon>
        <taxon>Corynebacterium</taxon>
    </lineage>
</organism>
<name>A0ABD7MRG8_CORUL</name>